<dbReference type="EMBL" id="BOVJ01000113">
    <property type="protein sequence ID" value="GIQ64923.1"/>
    <property type="molecule type" value="Genomic_DNA"/>
</dbReference>
<dbReference type="EC" id="5.1.3.9" evidence="7"/>
<reference evidence="8 9" key="1">
    <citation type="submission" date="2021-04" db="EMBL/GenBank/DDBJ databases">
        <title>Draft genome sequence of Paenibacillus cisolokensis, LC2-13A.</title>
        <authorList>
            <person name="Uke A."/>
            <person name="Chhe C."/>
            <person name="Baramee S."/>
            <person name="Kosugi A."/>
        </authorList>
    </citation>
    <scope>NUCLEOTIDE SEQUENCE [LARGE SCALE GENOMIC DNA]</scope>
    <source>
        <strain evidence="8 9">LC2-13A</strain>
    </source>
</reference>
<comment type="caution">
    <text evidence="8">The sequence shown here is derived from an EMBL/GenBank/DDBJ whole genome shotgun (WGS) entry which is preliminary data.</text>
</comment>
<dbReference type="InterPro" id="IPR007260">
    <property type="entry name" value="NanE"/>
</dbReference>
<dbReference type="CDD" id="cd04729">
    <property type="entry name" value="NanE"/>
    <property type="match status" value="1"/>
</dbReference>
<dbReference type="InterPro" id="IPR013785">
    <property type="entry name" value="Aldolase_TIM"/>
</dbReference>
<gene>
    <name evidence="7 8" type="primary">nanE</name>
    <name evidence="8" type="ORF">PACILC2_34910</name>
</gene>
<keyword evidence="5 7" id="KW-0413">Isomerase</keyword>
<dbReference type="Pfam" id="PF04131">
    <property type="entry name" value="NanE"/>
    <property type="match status" value="1"/>
</dbReference>
<dbReference type="Proteomes" id="UP000680304">
    <property type="component" value="Unassembled WGS sequence"/>
</dbReference>
<evidence type="ECO:0000256" key="2">
    <source>
        <dbReference type="ARBA" id="ARBA00002147"/>
    </source>
</evidence>
<organism evidence="8 9">
    <name type="scientific">Paenibacillus cisolokensis</name>
    <dbReference type="NCBI Taxonomy" id="1658519"/>
    <lineage>
        <taxon>Bacteria</taxon>
        <taxon>Bacillati</taxon>
        <taxon>Bacillota</taxon>
        <taxon>Bacilli</taxon>
        <taxon>Bacillales</taxon>
        <taxon>Paenibacillaceae</taxon>
        <taxon>Paenibacillus</taxon>
    </lineage>
</organism>
<proteinExistence type="inferred from homology"/>
<dbReference type="HAMAP" id="MF_01235">
    <property type="entry name" value="ManNAc6P_epimer"/>
    <property type="match status" value="1"/>
</dbReference>
<name>A0ABQ4NAC7_9BACL</name>
<accession>A0ABQ4NAC7</accession>
<sequence>MNSMLEQLRNGLVVSCQALEHEPLHGAHIMARMARAAEEGGAVGIRANGAEDVAAIKQVTGLPVIGLVKQNYADSEVFITPTWKEVEQLITAGADIVALDATRRRRPNGETLESLITAMKEQGQPIMADVSTMEEAEYAESLGVDCVSTTLSGYTSYSPQNAGPDYELVKRAVKQLSIPVIAEGRIWSPKEAVKMLELGAYAVVVGTAITRPQEITKRYVAELSVFRLAKEKV</sequence>
<dbReference type="NCBIfam" id="NF002231">
    <property type="entry name" value="PRK01130.1"/>
    <property type="match status" value="1"/>
</dbReference>
<evidence type="ECO:0000256" key="6">
    <source>
        <dbReference type="ARBA" id="ARBA00023277"/>
    </source>
</evidence>
<evidence type="ECO:0000256" key="7">
    <source>
        <dbReference type="HAMAP-Rule" id="MF_01235"/>
    </source>
</evidence>
<evidence type="ECO:0000256" key="3">
    <source>
        <dbReference type="ARBA" id="ARBA00005081"/>
    </source>
</evidence>
<dbReference type="PANTHER" id="PTHR36204:SF1">
    <property type="entry name" value="N-ACETYLMANNOSAMINE-6-PHOSPHATE 2-EPIMERASE-RELATED"/>
    <property type="match status" value="1"/>
</dbReference>
<evidence type="ECO:0000256" key="4">
    <source>
        <dbReference type="ARBA" id="ARBA00007439"/>
    </source>
</evidence>
<protein>
    <recommendedName>
        <fullName evidence="7">Putative N-acetylmannosamine-6-phosphate 2-epimerase</fullName>
        <ecNumber evidence="7">5.1.3.9</ecNumber>
    </recommendedName>
    <alternativeName>
        <fullName evidence="7">ManNAc-6-P epimerase</fullName>
    </alternativeName>
</protein>
<keyword evidence="6 7" id="KW-0119">Carbohydrate metabolism</keyword>
<dbReference type="SUPFAM" id="SSF51366">
    <property type="entry name" value="Ribulose-phoshate binding barrel"/>
    <property type="match status" value="1"/>
</dbReference>
<dbReference type="PANTHER" id="PTHR36204">
    <property type="entry name" value="N-ACETYLMANNOSAMINE-6-PHOSPHATE 2-EPIMERASE-RELATED"/>
    <property type="match status" value="1"/>
</dbReference>
<comment type="similarity">
    <text evidence="4 7">Belongs to the NanE family.</text>
</comment>
<evidence type="ECO:0000313" key="8">
    <source>
        <dbReference type="EMBL" id="GIQ64923.1"/>
    </source>
</evidence>
<comment type="pathway">
    <text evidence="3 7">Amino-sugar metabolism; N-acetylneuraminate degradation; D-fructose 6-phosphate from N-acetylneuraminate: step 3/5.</text>
</comment>
<comment type="catalytic activity">
    <reaction evidence="1 7">
        <text>an N-acyl-D-glucosamine 6-phosphate = an N-acyl-D-mannosamine 6-phosphate</text>
        <dbReference type="Rhea" id="RHEA:23932"/>
        <dbReference type="ChEBI" id="CHEBI:57599"/>
        <dbReference type="ChEBI" id="CHEBI:57666"/>
        <dbReference type="EC" id="5.1.3.9"/>
    </reaction>
</comment>
<evidence type="ECO:0000256" key="5">
    <source>
        <dbReference type="ARBA" id="ARBA00023235"/>
    </source>
</evidence>
<keyword evidence="9" id="KW-1185">Reference proteome</keyword>
<evidence type="ECO:0000313" key="9">
    <source>
        <dbReference type="Proteomes" id="UP000680304"/>
    </source>
</evidence>
<dbReference type="Gene3D" id="3.20.20.70">
    <property type="entry name" value="Aldolase class I"/>
    <property type="match status" value="1"/>
</dbReference>
<dbReference type="InterPro" id="IPR011060">
    <property type="entry name" value="RibuloseP-bd_barrel"/>
</dbReference>
<comment type="function">
    <text evidence="2 7">Converts N-acetylmannosamine-6-phosphate (ManNAc-6-P) to N-acetylglucosamine-6-phosphate (GlcNAc-6-P).</text>
</comment>
<evidence type="ECO:0000256" key="1">
    <source>
        <dbReference type="ARBA" id="ARBA00000056"/>
    </source>
</evidence>